<sequence>MPRALPALSEVEFGVIMLTHAFNRWMVRCMAAAGVPDLSPIDVPVLHNVNHRDKPKTLADICLVLNIEDTHVVAYALKKLERLKLVESGRRGKEKLALVTAEGRAACERYGRIREALLVPSVGATQFSGEMLSELASHIRALSSHYDQSCRAAASL</sequence>
<feature type="domain" description="HTH marR-type" evidence="1">
    <location>
        <begin position="38"/>
        <end position="103"/>
    </location>
</feature>
<dbReference type="PIRSF" id="PIRSF036158">
    <property type="entry name" value="UCP036158_MarR"/>
    <property type="match status" value="1"/>
</dbReference>
<evidence type="ECO:0000259" key="1">
    <source>
        <dbReference type="Pfam" id="PF13463"/>
    </source>
</evidence>
<gene>
    <name evidence="2" type="ORF">SAMN05216548_11290</name>
</gene>
<dbReference type="SUPFAM" id="SSF46785">
    <property type="entry name" value="Winged helix' DNA-binding domain"/>
    <property type="match status" value="1"/>
</dbReference>
<evidence type="ECO:0000313" key="3">
    <source>
        <dbReference type="Proteomes" id="UP000199647"/>
    </source>
</evidence>
<dbReference type="STRING" id="1855383.SAMN05216548_11290"/>
<dbReference type="AlphaFoldDB" id="A0A1H9M0K4"/>
<dbReference type="InterPro" id="IPR036390">
    <property type="entry name" value="WH_DNA-bd_sf"/>
</dbReference>
<dbReference type="InterPro" id="IPR036388">
    <property type="entry name" value="WH-like_DNA-bd_sf"/>
</dbReference>
<dbReference type="InterPro" id="IPR014601">
    <property type="entry name" value="Trans_reg_MarR_HTH"/>
</dbReference>
<organism evidence="2 3">
    <name type="scientific">Faunimonas pinastri</name>
    <dbReference type="NCBI Taxonomy" id="1855383"/>
    <lineage>
        <taxon>Bacteria</taxon>
        <taxon>Pseudomonadati</taxon>
        <taxon>Pseudomonadota</taxon>
        <taxon>Alphaproteobacteria</taxon>
        <taxon>Hyphomicrobiales</taxon>
        <taxon>Afifellaceae</taxon>
        <taxon>Faunimonas</taxon>
    </lineage>
</organism>
<keyword evidence="3" id="KW-1185">Reference proteome</keyword>
<reference evidence="2 3" key="1">
    <citation type="submission" date="2016-10" db="EMBL/GenBank/DDBJ databases">
        <authorList>
            <person name="de Groot N.N."/>
        </authorList>
    </citation>
    <scope>NUCLEOTIDE SEQUENCE [LARGE SCALE GENOMIC DNA]</scope>
    <source>
        <strain evidence="2 3">A52C2</strain>
    </source>
</reference>
<dbReference type="Gene3D" id="1.10.10.10">
    <property type="entry name" value="Winged helix-like DNA-binding domain superfamily/Winged helix DNA-binding domain"/>
    <property type="match status" value="1"/>
</dbReference>
<evidence type="ECO:0000313" key="2">
    <source>
        <dbReference type="EMBL" id="SER17214.1"/>
    </source>
</evidence>
<dbReference type="InterPro" id="IPR000835">
    <property type="entry name" value="HTH_MarR-typ"/>
</dbReference>
<dbReference type="Pfam" id="PF13463">
    <property type="entry name" value="HTH_27"/>
    <property type="match status" value="1"/>
</dbReference>
<dbReference type="Proteomes" id="UP000199647">
    <property type="component" value="Unassembled WGS sequence"/>
</dbReference>
<accession>A0A1H9M0K4</accession>
<proteinExistence type="predicted"/>
<dbReference type="GO" id="GO:0003700">
    <property type="term" value="F:DNA-binding transcription factor activity"/>
    <property type="evidence" value="ECO:0007669"/>
    <property type="project" value="InterPro"/>
</dbReference>
<name>A0A1H9M0K4_9HYPH</name>
<protein>
    <submittedName>
        <fullName evidence="2">Predicted transcription regulator, contains HTH domain, MarR family</fullName>
    </submittedName>
</protein>
<dbReference type="EMBL" id="FOFG01000012">
    <property type="protein sequence ID" value="SER17214.1"/>
    <property type="molecule type" value="Genomic_DNA"/>
</dbReference>